<accession>A0A6J6DEK9</accession>
<proteinExistence type="predicted"/>
<feature type="transmembrane region" description="Helical" evidence="1">
    <location>
        <begin position="58"/>
        <end position="78"/>
    </location>
</feature>
<reference evidence="2" key="1">
    <citation type="submission" date="2020-05" db="EMBL/GenBank/DDBJ databases">
        <authorList>
            <person name="Chiriac C."/>
            <person name="Salcher M."/>
            <person name="Ghai R."/>
            <person name="Kavagutti S V."/>
        </authorList>
    </citation>
    <scope>NUCLEOTIDE SEQUENCE</scope>
</reference>
<keyword evidence="1" id="KW-0472">Membrane</keyword>
<evidence type="ECO:0000313" key="2">
    <source>
        <dbReference type="EMBL" id="CAB4562447.1"/>
    </source>
</evidence>
<dbReference type="EMBL" id="CAEZTI010000073">
    <property type="protein sequence ID" value="CAB4562447.1"/>
    <property type="molecule type" value="Genomic_DNA"/>
</dbReference>
<evidence type="ECO:0000256" key="1">
    <source>
        <dbReference type="SAM" id="Phobius"/>
    </source>
</evidence>
<keyword evidence="1" id="KW-1133">Transmembrane helix</keyword>
<protein>
    <submittedName>
        <fullName evidence="2">Unannotated protein</fullName>
    </submittedName>
</protein>
<gene>
    <name evidence="2" type="ORF">UFOPK1619_00475</name>
</gene>
<keyword evidence="1" id="KW-0812">Transmembrane</keyword>
<name>A0A6J6DEK9_9ZZZZ</name>
<sequence>MFVCHDERHNPRHNGYMAPRVKKDLLAGLFGSQQSSSRTSKKSSKDLQSIFRHKSVRFVLRFTAASVAVAAVLSFVVVPASRFFTQRSAIAEKSAEYDALADANEQLQIEVNALSTPEGIRNAARAQLGYVLPGEQPLQFVQMPDLPTDLPDEWPYTMVTDIVRIQTNKAAASSGSQSFIP</sequence>
<dbReference type="InterPro" id="IPR007060">
    <property type="entry name" value="FtsL/DivIC"/>
</dbReference>
<dbReference type="Pfam" id="PF04977">
    <property type="entry name" value="DivIC"/>
    <property type="match status" value="1"/>
</dbReference>
<organism evidence="2">
    <name type="scientific">freshwater metagenome</name>
    <dbReference type="NCBI Taxonomy" id="449393"/>
    <lineage>
        <taxon>unclassified sequences</taxon>
        <taxon>metagenomes</taxon>
        <taxon>ecological metagenomes</taxon>
    </lineage>
</organism>
<dbReference type="AlphaFoldDB" id="A0A6J6DEK9"/>